<keyword evidence="1" id="KW-0677">Repeat</keyword>
<dbReference type="Proteomes" id="UP000284219">
    <property type="component" value="Unassembled WGS sequence"/>
</dbReference>
<proteinExistence type="predicted"/>
<dbReference type="SUPFAM" id="SSF48452">
    <property type="entry name" value="TPR-like"/>
    <property type="match status" value="1"/>
</dbReference>
<dbReference type="InterPro" id="IPR019734">
    <property type="entry name" value="TPR_rpt"/>
</dbReference>
<evidence type="ECO:0000313" key="3">
    <source>
        <dbReference type="EMBL" id="RKD25729.1"/>
    </source>
</evidence>
<keyword evidence="4" id="KW-1185">Reference proteome</keyword>
<dbReference type="InterPro" id="IPR051012">
    <property type="entry name" value="CellSynth/LPSAsmb/PSIAsmb"/>
</dbReference>
<dbReference type="Pfam" id="PF14559">
    <property type="entry name" value="TPR_19"/>
    <property type="match status" value="3"/>
</dbReference>
<dbReference type="EMBL" id="MCHY01000006">
    <property type="protein sequence ID" value="RKD25729.1"/>
    <property type="molecule type" value="Genomic_DNA"/>
</dbReference>
<accession>A0A419SND8</accession>
<dbReference type="PANTHER" id="PTHR45586:SF1">
    <property type="entry name" value="LIPOPOLYSACCHARIDE ASSEMBLY PROTEIN B"/>
    <property type="match status" value="1"/>
</dbReference>
<name>A0A419SND8_9BACL</name>
<dbReference type="Pfam" id="PF13176">
    <property type="entry name" value="TPR_7"/>
    <property type="match status" value="1"/>
</dbReference>
<evidence type="ECO:0000256" key="2">
    <source>
        <dbReference type="ARBA" id="ARBA00022803"/>
    </source>
</evidence>
<protein>
    <submittedName>
        <fullName evidence="3">Uncharacterized protein</fullName>
    </submittedName>
</protein>
<gene>
    <name evidence="3" type="ORF">BEP19_01950</name>
</gene>
<dbReference type="SMART" id="SM00028">
    <property type="entry name" value="TPR"/>
    <property type="match status" value="5"/>
</dbReference>
<evidence type="ECO:0000313" key="4">
    <source>
        <dbReference type="Proteomes" id="UP000284219"/>
    </source>
</evidence>
<sequence length="332" mass="37939">MSLNGTIYEQIERAIEQIQTGEVEEGLGQLRGMLAYARQDPEVAFQLADIFYELGHLDTALTLLLELEPFFHDVSTDMQIEIRALRAEMLIDVGQLDQAMGELLQCLELEPDHIGVSVLLADLYLMQNLPEVACRYLERILETHEDEPDVAFILSELYVDLGEWEKALDLFEQLKGTEYEQRVAISKGNLFSQMGRFEEAYTLFQAVRAADPVSEEALLGCAVTALQLDQGQVAIELCDQLLALDEDHLGAYQVKGEALQKEDRLDAARTVFEQALSRNEHEDTIYLKLVELHFLMDDLEQAKNYLKHLFALDEQHEQGKEWQARLYDSRLN</sequence>
<dbReference type="InterPro" id="IPR011990">
    <property type="entry name" value="TPR-like_helical_dom_sf"/>
</dbReference>
<keyword evidence="2" id="KW-0802">TPR repeat</keyword>
<dbReference type="AlphaFoldDB" id="A0A419SND8"/>
<organism evidence="3 4">
    <name type="scientific">Ammoniphilus oxalaticus</name>
    <dbReference type="NCBI Taxonomy" id="66863"/>
    <lineage>
        <taxon>Bacteria</taxon>
        <taxon>Bacillati</taxon>
        <taxon>Bacillota</taxon>
        <taxon>Bacilli</taxon>
        <taxon>Bacillales</taxon>
        <taxon>Paenibacillaceae</taxon>
        <taxon>Aneurinibacillus group</taxon>
        <taxon>Ammoniphilus</taxon>
    </lineage>
</organism>
<evidence type="ECO:0000256" key="1">
    <source>
        <dbReference type="ARBA" id="ARBA00022737"/>
    </source>
</evidence>
<dbReference type="Gene3D" id="1.25.40.10">
    <property type="entry name" value="Tetratricopeptide repeat domain"/>
    <property type="match status" value="2"/>
</dbReference>
<comment type="caution">
    <text evidence="3">The sequence shown here is derived from an EMBL/GenBank/DDBJ whole genome shotgun (WGS) entry which is preliminary data.</text>
</comment>
<dbReference type="PANTHER" id="PTHR45586">
    <property type="entry name" value="TPR REPEAT-CONTAINING PROTEIN PA4667"/>
    <property type="match status" value="1"/>
</dbReference>
<reference evidence="3 4" key="1">
    <citation type="submission" date="2016-08" db="EMBL/GenBank/DDBJ databases">
        <title>Novel Firmicute Genomes.</title>
        <authorList>
            <person name="Poppleton D.I."/>
            <person name="Gribaldo S."/>
        </authorList>
    </citation>
    <scope>NUCLEOTIDE SEQUENCE [LARGE SCALE GENOMIC DNA]</scope>
    <source>
        <strain evidence="3 4">RAOx-1</strain>
    </source>
</reference>